<dbReference type="GO" id="GO:0030638">
    <property type="term" value="P:polyketide metabolic process"/>
    <property type="evidence" value="ECO:0007669"/>
    <property type="project" value="InterPro"/>
</dbReference>
<dbReference type="RefSeq" id="WP_071901674.1">
    <property type="nucleotide sequence ID" value="NZ_MPIN01000008.1"/>
</dbReference>
<name>A0A1L9B552_9BACT</name>
<dbReference type="STRING" id="83449.BON30_29035"/>
<dbReference type="InterPro" id="IPR032710">
    <property type="entry name" value="NTF2-like_dom_sf"/>
</dbReference>
<dbReference type="AlphaFoldDB" id="A0A1L9B552"/>
<keyword evidence="2" id="KW-1185">Reference proteome</keyword>
<dbReference type="InterPro" id="IPR009959">
    <property type="entry name" value="Cyclase_SnoaL-like"/>
</dbReference>
<reference evidence="2" key="1">
    <citation type="submission" date="2016-11" db="EMBL/GenBank/DDBJ databases">
        <authorList>
            <person name="Shukria A."/>
            <person name="Stevens D.C."/>
        </authorList>
    </citation>
    <scope>NUCLEOTIDE SEQUENCE [LARGE SCALE GENOMIC DNA]</scope>
    <source>
        <strain evidence="2">Cbfe23</strain>
    </source>
</reference>
<dbReference type="EMBL" id="MPIN01000008">
    <property type="protein sequence ID" value="OJH37340.1"/>
    <property type="molecule type" value="Genomic_DNA"/>
</dbReference>
<dbReference type="Pfam" id="PF07366">
    <property type="entry name" value="SnoaL"/>
    <property type="match status" value="1"/>
</dbReference>
<evidence type="ECO:0000313" key="1">
    <source>
        <dbReference type="EMBL" id="OJH37340.1"/>
    </source>
</evidence>
<dbReference type="SUPFAM" id="SSF54427">
    <property type="entry name" value="NTF2-like"/>
    <property type="match status" value="1"/>
</dbReference>
<evidence type="ECO:0008006" key="3">
    <source>
        <dbReference type="Google" id="ProtNLM"/>
    </source>
</evidence>
<dbReference type="Proteomes" id="UP000182229">
    <property type="component" value="Unassembled WGS sequence"/>
</dbReference>
<protein>
    <recommendedName>
        <fullName evidence="3">Ester cyclase</fullName>
    </recommendedName>
</protein>
<organism evidence="1 2">
    <name type="scientific">Cystobacter ferrugineus</name>
    <dbReference type="NCBI Taxonomy" id="83449"/>
    <lineage>
        <taxon>Bacteria</taxon>
        <taxon>Pseudomonadati</taxon>
        <taxon>Myxococcota</taxon>
        <taxon>Myxococcia</taxon>
        <taxon>Myxococcales</taxon>
        <taxon>Cystobacterineae</taxon>
        <taxon>Archangiaceae</taxon>
        <taxon>Cystobacter</taxon>
    </lineage>
</organism>
<accession>A0A1L9B552</accession>
<sequence>MDAAKARQFYEESLNTLYIQRNLGRLADFYAANVVTHPAFPGLPPGIQGFELMIRSFLDTFSDISFDIKSFTQEGDTFSCNLIMKAKHIGNFMGIPATGRTAEVVDNLRCRVENGKIVEYWSNVDTQSLQRQLGAA</sequence>
<dbReference type="Gene3D" id="3.10.450.50">
    <property type="match status" value="1"/>
</dbReference>
<reference evidence="1 2" key="2">
    <citation type="submission" date="2016-12" db="EMBL/GenBank/DDBJ databases">
        <title>Draft Genome Sequence of Cystobacter ferrugineus Strain Cbfe23.</title>
        <authorList>
            <person name="Akbar S."/>
            <person name="Dowd S.E."/>
            <person name="Stevens D.C."/>
        </authorList>
    </citation>
    <scope>NUCLEOTIDE SEQUENCE [LARGE SCALE GENOMIC DNA]</scope>
    <source>
        <strain evidence="1 2">Cbfe23</strain>
    </source>
</reference>
<dbReference type="PANTHER" id="PTHR38436">
    <property type="entry name" value="POLYKETIDE CYCLASE SNOAL-LIKE DOMAIN"/>
    <property type="match status" value="1"/>
</dbReference>
<proteinExistence type="predicted"/>
<evidence type="ECO:0000313" key="2">
    <source>
        <dbReference type="Proteomes" id="UP000182229"/>
    </source>
</evidence>
<comment type="caution">
    <text evidence="1">The sequence shown here is derived from an EMBL/GenBank/DDBJ whole genome shotgun (WGS) entry which is preliminary data.</text>
</comment>
<gene>
    <name evidence="1" type="ORF">BON30_29035</name>
</gene>
<dbReference type="PANTHER" id="PTHR38436:SF1">
    <property type="entry name" value="ESTER CYCLASE"/>
    <property type="match status" value="1"/>
</dbReference>